<keyword evidence="1" id="KW-0472">Membrane</keyword>
<organism evidence="2">
    <name type="scientific">Telmatobacter sp. DSM 110680</name>
    <dbReference type="NCBI Taxonomy" id="3036704"/>
    <lineage>
        <taxon>Bacteria</taxon>
        <taxon>Pseudomonadati</taxon>
        <taxon>Acidobacteriota</taxon>
        <taxon>Terriglobia</taxon>
        <taxon>Terriglobales</taxon>
        <taxon>Acidobacteriaceae</taxon>
        <taxon>Telmatobacter</taxon>
    </lineage>
</organism>
<feature type="transmembrane region" description="Helical" evidence="1">
    <location>
        <begin position="73"/>
        <end position="90"/>
    </location>
</feature>
<dbReference type="RefSeq" id="WP_348262866.1">
    <property type="nucleotide sequence ID" value="NZ_CP121196.1"/>
</dbReference>
<dbReference type="AlphaFoldDB" id="A0AAU7DKL3"/>
<keyword evidence="1" id="KW-0812">Transmembrane</keyword>
<evidence type="ECO:0000256" key="1">
    <source>
        <dbReference type="SAM" id="Phobius"/>
    </source>
</evidence>
<protein>
    <submittedName>
        <fullName evidence="2">Uncharacterized protein</fullName>
    </submittedName>
</protein>
<dbReference type="EMBL" id="CP121196">
    <property type="protein sequence ID" value="XBH17642.1"/>
    <property type="molecule type" value="Genomic_DNA"/>
</dbReference>
<keyword evidence="1" id="KW-1133">Transmembrane helix</keyword>
<reference evidence="2" key="1">
    <citation type="submission" date="2023-03" db="EMBL/GenBank/DDBJ databases">
        <title>Edaphobacter sp.</title>
        <authorList>
            <person name="Huber K.J."/>
            <person name="Papendorf J."/>
            <person name="Pilke C."/>
            <person name="Bunk B."/>
            <person name="Sproeer C."/>
            <person name="Pester M."/>
        </authorList>
    </citation>
    <scope>NUCLEOTIDE SEQUENCE</scope>
    <source>
        <strain evidence="2">DSM 110680</strain>
    </source>
</reference>
<sequence length="105" mass="12054">MSLPRELNNELYLVLLAVATLLTAGWIFVANKEFDIMCNFLDPLEYRIPDETFIGMAIAAALTILLFTARNPLWFGVSYSVYMLLSVLGWKRVQDSTKRTAAYRW</sequence>
<proteinExistence type="predicted"/>
<evidence type="ECO:0000313" key="2">
    <source>
        <dbReference type="EMBL" id="XBH17642.1"/>
    </source>
</evidence>
<gene>
    <name evidence="2" type="ORF">P8935_24125</name>
</gene>
<feature type="transmembrane region" description="Helical" evidence="1">
    <location>
        <begin position="12"/>
        <end position="30"/>
    </location>
</feature>
<name>A0AAU7DKL3_9BACT</name>
<accession>A0AAU7DKL3</accession>
<feature type="transmembrane region" description="Helical" evidence="1">
    <location>
        <begin position="51"/>
        <end position="67"/>
    </location>
</feature>